<dbReference type="Pfam" id="PF00092">
    <property type="entry name" value="VWA"/>
    <property type="match status" value="1"/>
</dbReference>
<dbReference type="InterPro" id="IPR002035">
    <property type="entry name" value="VWF_A"/>
</dbReference>
<evidence type="ECO:0000313" key="2">
    <source>
        <dbReference type="EMBL" id="UXE63065.1"/>
    </source>
</evidence>
<organism evidence="2">
    <name type="scientific">Woronichinia naegeliana WA131</name>
    <dbReference type="NCBI Taxonomy" id="2824559"/>
    <lineage>
        <taxon>Bacteria</taxon>
        <taxon>Bacillati</taxon>
        <taxon>Cyanobacteriota</taxon>
        <taxon>Cyanophyceae</taxon>
        <taxon>Synechococcales</taxon>
        <taxon>Coelosphaeriaceae</taxon>
        <taxon>Woronichinia</taxon>
    </lineage>
</organism>
<gene>
    <name evidence="2" type="ORF">KA717_10555</name>
</gene>
<dbReference type="Proteomes" id="UP001065613">
    <property type="component" value="Chromosome"/>
</dbReference>
<reference evidence="2" key="1">
    <citation type="submission" date="2021-04" db="EMBL/GenBank/DDBJ databases">
        <title>Genome sequence of Woronichinia naegeliana from Washington state freshwater lake bloom.</title>
        <authorList>
            <person name="Dreher T.W."/>
        </authorList>
    </citation>
    <scope>NUCLEOTIDE SEQUENCE</scope>
    <source>
        <strain evidence="2">WA131</strain>
    </source>
</reference>
<dbReference type="Gene3D" id="3.40.50.410">
    <property type="entry name" value="von Willebrand factor, type A domain"/>
    <property type="match status" value="1"/>
</dbReference>
<evidence type="ECO:0000259" key="1">
    <source>
        <dbReference type="PROSITE" id="PS50234"/>
    </source>
</evidence>
<dbReference type="PANTHER" id="PTHR47824">
    <property type="entry name" value="UBIQUITIN-LIKE DOMAIN-CONTAINING PROTEIN"/>
    <property type="match status" value="1"/>
</dbReference>
<protein>
    <submittedName>
        <fullName evidence="2">VWA domain-containing protein</fullName>
    </submittedName>
</protein>
<name>A0A977L293_9CYAN</name>
<feature type="domain" description="VWFA" evidence="1">
    <location>
        <begin position="35"/>
        <end position="221"/>
    </location>
</feature>
<proteinExistence type="predicted"/>
<dbReference type="AlphaFoldDB" id="A0A977L293"/>
<accession>A0A977L293</accession>
<dbReference type="CDD" id="cd00198">
    <property type="entry name" value="vWFA"/>
    <property type="match status" value="1"/>
</dbReference>
<dbReference type="KEGG" id="wna:KA717_10555"/>
<dbReference type="PANTHER" id="PTHR47824:SF3">
    <property type="entry name" value="UBIQUITIN-LIKE DOMAIN-CONTAINING PROTEIN"/>
    <property type="match status" value="1"/>
</dbReference>
<dbReference type="SUPFAM" id="SSF53300">
    <property type="entry name" value="vWA-like"/>
    <property type="match status" value="1"/>
</dbReference>
<dbReference type="PROSITE" id="PS50234">
    <property type="entry name" value="VWFA"/>
    <property type="match status" value="1"/>
</dbReference>
<dbReference type="EMBL" id="CP073041">
    <property type="protein sequence ID" value="UXE63065.1"/>
    <property type="molecule type" value="Genomic_DNA"/>
</dbReference>
<sequence length="259" mass="28992">MSNLSKGNGLKTLNQALDKAQINKQQTIKPSQKLDVTLNFDTTVSMHGYLEDVRNQLNHLSQEIRQAVPQAKMGVVAYGDYCDAQTTYVTKVLDLTDDYQLISNFITQVEKTDGGDFPEAVEEALYQTNQLAWRLGSRRAMVLVGDAPPHGVIDSLQACQYGHNWRDETQSLDKKGIKIYTVQCGSNPDTKRVFQEISQITNGIYLNLENMSDLVDLLISICMKEVGLLAEYEQKLKTNNSLNPSKEKLLRQLGSGSDK</sequence>
<dbReference type="InterPro" id="IPR036465">
    <property type="entry name" value="vWFA_dom_sf"/>
</dbReference>